<dbReference type="Pfam" id="PF13178">
    <property type="entry name" value="DUF4005"/>
    <property type="match status" value="1"/>
</dbReference>
<dbReference type="OrthoDB" id="1686972at2759"/>
<dbReference type="Gene3D" id="1.20.5.190">
    <property type="match status" value="1"/>
</dbReference>
<proteinExistence type="inferred from homology"/>
<evidence type="ECO:0000259" key="5">
    <source>
        <dbReference type="Pfam" id="PF13178"/>
    </source>
</evidence>
<dbReference type="InterPro" id="IPR000048">
    <property type="entry name" value="IQ_motif_EF-hand-BS"/>
</dbReference>
<evidence type="ECO:0000313" key="7">
    <source>
        <dbReference type="Proteomes" id="UP001153076"/>
    </source>
</evidence>
<dbReference type="SMART" id="SM00015">
    <property type="entry name" value="IQ"/>
    <property type="match status" value="2"/>
</dbReference>
<organism evidence="6 7">
    <name type="scientific">Carnegiea gigantea</name>
    <dbReference type="NCBI Taxonomy" id="171969"/>
    <lineage>
        <taxon>Eukaryota</taxon>
        <taxon>Viridiplantae</taxon>
        <taxon>Streptophyta</taxon>
        <taxon>Embryophyta</taxon>
        <taxon>Tracheophyta</taxon>
        <taxon>Spermatophyta</taxon>
        <taxon>Magnoliopsida</taxon>
        <taxon>eudicotyledons</taxon>
        <taxon>Gunneridae</taxon>
        <taxon>Pentapetalae</taxon>
        <taxon>Caryophyllales</taxon>
        <taxon>Cactineae</taxon>
        <taxon>Cactaceae</taxon>
        <taxon>Cactoideae</taxon>
        <taxon>Echinocereeae</taxon>
        <taxon>Carnegiea</taxon>
    </lineage>
</organism>
<keyword evidence="7" id="KW-1185">Reference proteome</keyword>
<evidence type="ECO:0000256" key="3">
    <source>
        <dbReference type="ARBA" id="ARBA00024378"/>
    </source>
</evidence>
<evidence type="ECO:0000256" key="4">
    <source>
        <dbReference type="SAM" id="MobiDB-lite"/>
    </source>
</evidence>
<evidence type="ECO:0000313" key="6">
    <source>
        <dbReference type="EMBL" id="KAJ8448690.1"/>
    </source>
</evidence>
<reference evidence="6" key="1">
    <citation type="submission" date="2022-04" db="EMBL/GenBank/DDBJ databases">
        <title>Carnegiea gigantea Genome sequencing and assembly v2.</title>
        <authorList>
            <person name="Copetti D."/>
            <person name="Sanderson M.J."/>
            <person name="Burquez A."/>
            <person name="Wojciechowski M.F."/>
        </authorList>
    </citation>
    <scope>NUCLEOTIDE SEQUENCE</scope>
    <source>
        <strain evidence="6">SGP5-SGP5p</strain>
        <tissue evidence="6">Aerial part</tissue>
    </source>
</reference>
<comment type="similarity">
    <text evidence="2">Belongs to the IQD family.</text>
</comment>
<feature type="domain" description="DUF4005" evidence="5">
    <location>
        <begin position="309"/>
        <end position="369"/>
    </location>
</feature>
<comment type="subunit">
    <text evidence="3">Binds to multiple calmodulin (CaM) in the presence of Ca(2+) and CaM-like proteins.</text>
</comment>
<accession>A0A9Q1KTB2</accession>
<protein>
    <recommendedName>
        <fullName evidence="5">DUF4005 domain-containing protein</fullName>
    </recommendedName>
</protein>
<evidence type="ECO:0000256" key="1">
    <source>
        <dbReference type="ARBA" id="ARBA00022860"/>
    </source>
</evidence>
<dbReference type="EMBL" id="JAKOGI010000028">
    <property type="protein sequence ID" value="KAJ8448690.1"/>
    <property type="molecule type" value="Genomic_DNA"/>
</dbReference>
<sequence>MGKTSKWLSNLLGRRRKSLCNDSTTNNNTSHSSATGDVLALDPSKHAIAVAAATAAAADAALAAAKAAAEVVRLTNNAPPSGNRSSRRWSIEDVAAVKIQSAFRGYLARKALRALKGLVRLQALVRGHFVRKQSADMLRRLQALVRVQHRALANRAQNLESTLSSREYSMRYDQIHARSTEKPEDFSAVKGNGSIRSIKEANWLDNWVEAGSSMNGPGPLKISHVDDENSDKILEIDSWKPHSKPRSRSQNYLRTQQHISVQDDCNRSFAASDYLARYSPNNDQFLHKPGIAEDAASLRSLNFPLEASESARKSPKTPLKDRESSGSFLGGTPSPSYMANTKSSQAKARRSQSVPRQRGDPETKRSSSKRSLHVLWELRTSLRRNSDSFF</sequence>
<dbReference type="Proteomes" id="UP001153076">
    <property type="component" value="Unassembled WGS sequence"/>
</dbReference>
<keyword evidence="1" id="KW-0112">Calmodulin-binding</keyword>
<comment type="caution">
    <text evidence="6">The sequence shown here is derived from an EMBL/GenBank/DDBJ whole genome shotgun (WGS) entry which is preliminary data.</text>
</comment>
<dbReference type="AlphaFoldDB" id="A0A9Q1KTB2"/>
<dbReference type="CDD" id="cd23767">
    <property type="entry name" value="IQCD"/>
    <property type="match status" value="1"/>
</dbReference>
<feature type="compositionally biased region" description="Polar residues" evidence="4">
    <location>
        <begin position="333"/>
        <end position="355"/>
    </location>
</feature>
<name>A0A9Q1KTB2_9CARY</name>
<dbReference type="GO" id="GO:0005516">
    <property type="term" value="F:calmodulin binding"/>
    <property type="evidence" value="ECO:0007669"/>
    <property type="project" value="UniProtKB-KW"/>
</dbReference>
<evidence type="ECO:0000256" key="2">
    <source>
        <dbReference type="ARBA" id="ARBA00024341"/>
    </source>
</evidence>
<dbReference type="PROSITE" id="PS50096">
    <property type="entry name" value="IQ"/>
    <property type="match status" value="2"/>
</dbReference>
<dbReference type="Pfam" id="PF00612">
    <property type="entry name" value="IQ"/>
    <property type="match status" value="1"/>
</dbReference>
<dbReference type="PANTHER" id="PTHR32295:SF174">
    <property type="entry name" value="PROTEIN IQ-DOMAIN 24"/>
    <property type="match status" value="1"/>
</dbReference>
<feature type="region of interest" description="Disordered" evidence="4">
    <location>
        <begin position="307"/>
        <end position="371"/>
    </location>
</feature>
<gene>
    <name evidence="6" type="ORF">Cgig2_010577</name>
</gene>
<dbReference type="InterPro" id="IPR025064">
    <property type="entry name" value="DUF4005"/>
</dbReference>
<dbReference type="PANTHER" id="PTHR32295">
    <property type="entry name" value="IQ-DOMAIN 5-RELATED"/>
    <property type="match status" value="1"/>
</dbReference>